<proteinExistence type="inferred from homology"/>
<evidence type="ECO:0000256" key="4">
    <source>
        <dbReference type="ARBA" id="ARBA00022989"/>
    </source>
</evidence>
<evidence type="ECO:0000256" key="5">
    <source>
        <dbReference type="ARBA" id="ARBA00023136"/>
    </source>
</evidence>
<keyword evidence="4 7" id="KW-1133">Transmembrane helix</keyword>
<name>A0A0G0VDP4_9BACT</name>
<comment type="similarity">
    <text evidence="6">Belongs to the ABC-4 integral membrane protein family.</text>
</comment>
<dbReference type="EMBL" id="LCAV01000012">
    <property type="protein sequence ID" value="KKR99014.1"/>
    <property type="molecule type" value="Genomic_DNA"/>
</dbReference>
<evidence type="ECO:0000256" key="2">
    <source>
        <dbReference type="ARBA" id="ARBA00022475"/>
    </source>
</evidence>
<keyword evidence="2" id="KW-1003">Cell membrane</keyword>
<evidence type="ECO:0000256" key="7">
    <source>
        <dbReference type="SAM" id="Phobius"/>
    </source>
</evidence>
<evidence type="ECO:0000256" key="1">
    <source>
        <dbReference type="ARBA" id="ARBA00004651"/>
    </source>
</evidence>
<feature type="domain" description="MacB-like periplasmic core" evidence="9">
    <location>
        <begin position="1"/>
        <end position="221"/>
    </location>
</feature>
<dbReference type="Pfam" id="PF02687">
    <property type="entry name" value="FtsX"/>
    <property type="match status" value="1"/>
</dbReference>
<evidence type="ECO:0000256" key="3">
    <source>
        <dbReference type="ARBA" id="ARBA00022692"/>
    </source>
</evidence>
<comment type="subcellular location">
    <subcellularLocation>
        <location evidence="1">Cell membrane</location>
        <topology evidence="1">Multi-pass membrane protein</topology>
    </subcellularLocation>
</comment>
<dbReference type="STRING" id="1619048.UU49_C0012G0004"/>
<reference evidence="10 11" key="1">
    <citation type="journal article" date="2015" name="Nature">
        <title>rRNA introns, odd ribosomes, and small enigmatic genomes across a large radiation of phyla.</title>
        <authorList>
            <person name="Brown C.T."/>
            <person name="Hug L.A."/>
            <person name="Thomas B.C."/>
            <person name="Sharon I."/>
            <person name="Castelle C.J."/>
            <person name="Singh A."/>
            <person name="Wilkins M.J."/>
            <person name="Williams K.H."/>
            <person name="Banfield J.F."/>
        </authorList>
    </citation>
    <scope>NUCLEOTIDE SEQUENCE [LARGE SCALE GENOMIC DNA]</scope>
</reference>
<dbReference type="InterPro" id="IPR025857">
    <property type="entry name" value="MacB_PCD"/>
</dbReference>
<comment type="caution">
    <text evidence="10">The sequence shown here is derived from an EMBL/GenBank/DDBJ whole genome shotgun (WGS) entry which is preliminary data.</text>
</comment>
<accession>A0A0G0VDP4</accession>
<keyword evidence="5 7" id="KW-0472">Membrane</keyword>
<feature type="transmembrane region" description="Helical" evidence="7">
    <location>
        <begin position="258"/>
        <end position="283"/>
    </location>
</feature>
<keyword evidence="3 7" id="KW-0812">Transmembrane</keyword>
<evidence type="ECO:0000259" key="8">
    <source>
        <dbReference type="Pfam" id="PF02687"/>
    </source>
</evidence>
<evidence type="ECO:0008006" key="12">
    <source>
        <dbReference type="Google" id="ProtNLM"/>
    </source>
</evidence>
<dbReference type="AlphaFoldDB" id="A0A0G0VDP4"/>
<feature type="transmembrane region" description="Helical" evidence="7">
    <location>
        <begin position="303"/>
        <end position="336"/>
    </location>
</feature>
<dbReference type="Pfam" id="PF12704">
    <property type="entry name" value="MacB_PCD"/>
    <property type="match status" value="1"/>
</dbReference>
<evidence type="ECO:0000313" key="11">
    <source>
        <dbReference type="Proteomes" id="UP000034108"/>
    </source>
</evidence>
<evidence type="ECO:0000256" key="6">
    <source>
        <dbReference type="ARBA" id="ARBA00038076"/>
    </source>
</evidence>
<sequence>MLGIIIGVSAVIFINSVGAGAQSLIFNQIKGVGSNLIGILPGGSEEDGPPASVMGIIITTLTNDDALAIAKQILHAESVTSYVKGTGTLHWQAQTADSSFNGVSSSYIVTEETEVGEGRFFTEDEARDLSRVIVLGSQIKEDLFGDQDPIGQTVRLKKENFRVIGVMKPRGTAGFQNYDTEVFIPLLTAQKLLLGIKHISFMRVKIDKEIYMDDSVEQIKQILRDRHNISNASEDDFSVRNQAQALQVLGSVTDALRLFMAAIAALGLLVGGIGIMNIMLVAVNERVREIGLRKAVGATYKNILWQFLLETTFISFFAGAIGIILGIGFSFLAALIVRQLDYDWDFVVSWQSIVLGFSASCAVGLIFGIYPARKAARLEPIDALRYE</sequence>
<evidence type="ECO:0000313" key="10">
    <source>
        <dbReference type="EMBL" id="KKR99014.1"/>
    </source>
</evidence>
<dbReference type="Proteomes" id="UP000034108">
    <property type="component" value="Unassembled WGS sequence"/>
</dbReference>
<feature type="domain" description="ABC3 transporter permease C-terminal" evidence="8">
    <location>
        <begin position="262"/>
        <end position="380"/>
    </location>
</feature>
<dbReference type="GO" id="GO:0005886">
    <property type="term" value="C:plasma membrane"/>
    <property type="evidence" value="ECO:0007669"/>
    <property type="project" value="UniProtKB-SubCell"/>
</dbReference>
<organism evidence="10 11">
    <name type="scientific">Candidatus Magasanikbacteria bacterium GW2011_GWC2_41_17</name>
    <dbReference type="NCBI Taxonomy" id="1619048"/>
    <lineage>
        <taxon>Bacteria</taxon>
        <taxon>Candidatus Magasanikiibacteriota</taxon>
    </lineage>
</organism>
<feature type="transmembrane region" description="Helical" evidence="7">
    <location>
        <begin position="348"/>
        <end position="370"/>
    </location>
</feature>
<dbReference type="InterPro" id="IPR003838">
    <property type="entry name" value="ABC3_permease_C"/>
</dbReference>
<dbReference type="PANTHER" id="PTHR30572">
    <property type="entry name" value="MEMBRANE COMPONENT OF TRANSPORTER-RELATED"/>
    <property type="match status" value="1"/>
</dbReference>
<dbReference type="PANTHER" id="PTHR30572:SF4">
    <property type="entry name" value="ABC TRANSPORTER PERMEASE YTRF"/>
    <property type="match status" value="1"/>
</dbReference>
<protein>
    <recommendedName>
        <fullName evidence="12">Multidrug ABC transporter substrate-binding protein</fullName>
    </recommendedName>
</protein>
<evidence type="ECO:0000259" key="9">
    <source>
        <dbReference type="Pfam" id="PF12704"/>
    </source>
</evidence>
<dbReference type="GO" id="GO:0022857">
    <property type="term" value="F:transmembrane transporter activity"/>
    <property type="evidence" value="ECO:0007669"/>
    <property type="project" value="TreeGrafter"/>
</dbReference>
<dbReference type="InterPro" id="IPR050250">
    <property type="entry name" value="Macrolide_Exporter_MacB"/>
</dbReference>
<gene>
    <name evidence="10" type="ORF">UU49_C0012G0004</name>
</gene>